<keyword evidence="3" id="KW-1185">Reference proteome</keyword>
<proteinExistence type="predicted"/>
<dbReference type="EMBL" id="ANNX02000020">
    <property type="protein sequence ID" value="KYC41979.1"/>
    <property type="molecule type" value="Genomic_DNA"/>
</dbReference>
<dbReference type="OrthoDB" id="531457at2"/>
<evidence type="ECO:0000313" key="2">
    <source>
        <dbReference type="EMBL" id="KYC41979.1"/>
    </source>
</evidence>
<dbReference type="InterPro" id="IPR011008">
    <property type="entry name" value="Dimeric_a/b-barrel"/>
</dbReference>
<accession>A0A139XBB9</accession>
<comment type="caution">
    <text evidence="2">The sequence shown here is derived from an EMBL/GenBank/DDBJ whole genome shotgun (WGS) entry which is preliminary data.</text>
</comment>
<dbReference type="STRING" id="128403.WA1_18355"/>
<dbReference type="Gene3D" id="3.30.70.100">
    <property type="match status" value="1"/>
</dbReference>
<evidence type="ECO:0000259" key="1">
    <source>
        <dbReference type="Pfam" id="PF03992"/>
    </source>
</evidence>
<dbReference type="Proteomes" id="UP000076925">
    <property type="component" value="Unassembled WGS sequence"/>
</dbReference>
<feature type="domain" description="ABM" evidence="1">
    <location>
        <begin position="1"/>
        <end position="65"/>
    </location>
</feature>
<reference evidence="2 3" key="1">
    <citation type="journal article" date="2013" name="Genome Biol. Evol.">
        <title>Genomes of Stigonematalean cyanobacteria (subsection V) and the evolution of oxygenic photosynthesis from prokaryotes to plastids.</title>
        <authorList>
            <person name="Dagan T."/>
            <person name="Roettger M."/>
            <person name="Stucken K."/>
            <person name="Landan G."/>
            <person name="Koch R."/>
            <person name="Major P."/>
            <person name="Gould S.B."/>
            <person name="Goremykin V.V."/>
            <person name="Rippka R."/>
            <person name="Tandeau de Marsac N."/>
            <person name="Gugger M."/>
            <person name="Lockhart P.J."/>
            <person name="Allen J.F."/>
            <person name="Brune I."/>
            <person name="Maus I."/>
            <person name="Puhler A."/>
            <person name="Martin W.F."/>
        </authorList>
    </citation>
    <scope>NUCLEOTIDE SEQUENCE [LARGE SCALE GENOMIC DNA]</scope>
    <source>
        <strain evidence="2 3">PCC 7110</strain>
    </source>
</reference>
<evidence type="ECO:0000313" key="3">
    <source>
        <dbReference type="Proteomes" id="UP000076925"/>
    </source>
</evidence>
<dbReference type="SUPFAM" id="SSF54909">
    <property type="entry name" value="Dimeric alpha+beta barrel"/>
    <property type="match status" value="1"/>
</dbReference>
<dbReference type="InterPro" id="IPR022512">
    <property type="entry name" value="CHP03792"/>
</dbReference>
<organism evidence="2 3">
    <name type="scientific">Scytonema hofmannii PCC 7110</name>
    <dbReference type="NCBI Taxonomy" id="128403"/>
    <lineage>
        <taxon>Bacteria</taxon>
        <taxon>Bacillati</taxon>
        <taxon>Cyanobacteriota</taxon>
        <taxon>Cyanophyceae</taxon>
        <taxon>Nostocales</taxon>
        <taxon>Scytonemataceae</taxon>
        <taxon>Scytonema</taxon>
    </lineage>
</organism>
<dbReference type="Pfam" id="PF03992">
    <property type="entry name" value="ABM"/>
    <property type="match status" value="1"/>
</dbReference>
<sequence length="102" mass="11909">MVIELLKVKIPPQQREKFIQKDAEIWTVALAKYPGFLGKEVWINPNNAAEVVFVIHWATREQWKAIPQADLEAIEQKFTQALGFAQQIVESEEYQVRKFPQK</sequence>
<gene>
    <name evidence="2" type="ORF">WA1_18355</name>
</gene>
<dbReference type="InterPro" id="IPR007138">
    <property type="entry name" value="ABM_dom"/>
</dbReference>
<dbReference type="RefSeq" id="WP_017746395.1">
    <property type="nucleotide sequence ID" value="NZ_KQ976354.1"/>
</dbReference>
<dbReference type="NCBIfam" id="TIGR03792">
    <property type="entry name" value="TIGR03792 family protein"/>
    <property type="match status" value="1"/>
</dbReference>
<protein>
    <submittedName>
        <fullName evidence="2">Cyanobacterial protein, TIGR03792 family</fullName>
    </submittedName>
</protein>
<dbReference type="AlphaFoldDB" id="A0A139XBB9"/>
<name>A0A139XBB9_9CYAN</name>